<proteinExistence type="predicted"/>
<name>A0A0B3YB91_9ALTE</name>
<evidence type="ECO:0008006" key="4">
    <source>
        <dbReference type="Google" id="ProtNLM"/>
    </source>
</evidence>
<evidence type="ECO:0000313" key="3">
    <source>
        <dbReference type="Proteomes" id="UP000031197"/>
    </source>
</evidence>
<dbReference type="SUPFAM" id="SSF81901">
    <property type="entry name" value="HCP-like"/>
    <property type="match status" value="1"/>
</dbReference>
<dbReference type="Gene3D" id="1.25.40.10">
    <property type="entry name" value="Tetratricopeptide repeat domain"/>
    <property type="match status" value="1"/>
</dbReference>
<dbReference type="OrthoDB" id="9891617at2"/>
<dbReference type="Proteomes" id="UP000031197">
    <property type="component" value="Unassembled WGS sequence"/>
</dbReference>
<sequence length="125" mass="14385">MKISTPKCRVFLTTCLSLCLLFSVSTVAQTDNEQFSKKLADSPLPKEQKAIIEQNRAFQLQRQALENRVKRGEYEAYKELGDLYSRPGHFQNKSIALNNYKKALEHNIPNVKAHIEKLTHQSTKH</sequence>
<evidence type="ECO:0000313" key="2">
    <source>
        <dbReference type="EMBL" id="KHT54945.1"/>
    </source>
</evidence>
<dbReference type="InterPro" id="IPR011990">
    <property type="entry name" value="TPR-like_helical_dom_sf"/>
</dbReference>
<dbReference type="AlphaFoldDB" id="A0A0B3YB91"/>
<evidence type="ECO:0000256" key="1">
    <source>
        <dbReference type="SAM" id="SignalP"/>
    </source>
</evidence>
<feature type="chain" id="PRO_5002099664" description="Tetratricopeptide repeat protein" evidence="1">
    <location>
        <begin position="29"/>
        <end position="125"/>
    </location>
</feature>
<dbReference type="RefSeq" id="WP_039217789.1">
    <property type="nucleotide sequence ID" value="NZ_JWLW01000010.1"/>
</dbReference>
<comment type="caution">
    <text evidence="2">The sequence shown here is derived from an EMBL/GenBank/DDBJ whole genome shotgun (WGS) entry which is preliminary data.</text>
</comment>
<protein>
    <recommendedName>
        <fullName evidence="4">Tetratricopeptide repeat protein</fullName>
    </recommendedName>
</protein>
<keyword evidence="1" id="KW-0732">Signal</keyword>
<accession>A0A0B3YB91</accession>
<organism evidence="2 3">
    <name type="scientific">Alteromonas marina</name>
    <dbReference type="NCBI Taxonomy" id="203795"/>
    <lineage>
        <taxon>Bacteria</taxon>
        <taxon>Pseudomonadati</taxon>
        <taxon>Pseudomonadota</taxon>
        <taxon>Gammaproteobacteria</taxon>
        <taxon>Alteromonadales</taxon>
        <taxon>Alteromonadaceae</taxon>
        <taxon>Alteromonas/Salinimonas group</taxon>
        <taxon>Alteromonas</taxon>
    </lineage>
</organism>
<reference evidence="2 3" key="1">
    <citation type="submission" date="2014-12" db="EMBL/GenBank/DDBJ databases">
        <title>Genome sequencing of Alteromonas marina AD001.</title>
        <authorList>
            <person name="Adrian T.G.S."/>
            <person name="Chan K.G."/>
        </authorList>
    </citation>
    <scope>NUCLEOTIDE SEQUENCE [LARGE SCALE GENOMIC DNA]</scope>
    <source>
        <strain evidence="2 3">AD001</strain>
    </source>
</reference>
<keyword evidence="3" id="KW-1185">Reference proteome</keyword>
<feature type="signal peptide" evidence="1">
    <location>
        <begin position="1"/>
        <end position="28"/>
    </location>
</feature>
<gene>
    <name evidence="2" type="ORF">RJ41_05000</name>
</gene>
<dbReference type="EMBL" id="JWLW01000010">
    <property type="protein sequence ID" value="KHT54945.1"/>
    <property type="molecule type" value="Genomic_DNA"/>
</dbReference>